<feature type="transmembrane region" description="Helical" evidence="6">
    <location>
        <begin position="64"/>
        <end position="83"/>
    </location>
</feature>
<name>A0ABT2S7V4_9FIRM</name>
<reference evidence="8 9" key="1">
    <citation type="journal article" date="2021" name="ISME Commun">
        <title>Automated analysis of genomic sequences facilitates high-throughput and comprehensive description of bacteria.</title>
        <authorList>
            <person name="Hitch T.C.A."/>
        </authorList>
    </citation>
    <scope>NUCLEOTIDE SEQUENCE [LARGE SCALE GENOMIC DNA]</scope>
    <source>
        <strain evidence="8 9">Sanger_02</strain>
    </source>
</reference>
<accession>A0ABT2S7V4</accession>
<comment type="subcellular location">
    <subcellularLocation>
        <location evidence="1">Cell membrane</location>
        <topology evidence="1">Multi-pass membrane protein</topology>
    </subcellularLocation>
</comment>
<dbReference type="CDD" id="cd16380">
    <property type="entry name" value="YitT_C"/>
    <property type="match status" value="1"/>
</dbReference>
<dbReference type="Gene3D" id="3.30.70.120">
    <property type="match status" value="1"/>
</dbReference>
<keyword evidence="5 6" id="KW-0472">Membrane</keyword>
<evidence type="ECO:0000313" key="9">
    <source>
        <dbReference type="Proteomes" id="UP001207605"/>
    </source>
</evidence>
<protein>
    <submittedName>
        <fullName evidence="8">YitT family protein</fullName>
    </submittedName>
</protein>
<evidence type="ECO:0000313" key="8">
    <source>
        <dbReference type="EMBL" id="MCU6700661.1"/>
    </source>
</evidence>
<comment type="caution">
    <text evidence="8">The sequence shown here is derived from an EMBL/GenBank/DDBJ whole genome shotgun (WGS) entry which is preliminary data.</text>
</comment>
<feature type="transmembrane region" description="Helical" evidence="6">
    <location>
        <begin position="12"/>
        <end position="31"/>
    </location>
</feature>
<evidence type="ECO:0000256" key="2">
    <source>
        <dbReference type="ARBA" id="ARBA00022475"/>
    </source>
</evidence>
<evidence type="ECO:0000256" key="3">
    <source>
        <dbReference type="ARBA" id="ARBA00022692"/>
    </source>
</evidence>
<keyword evidence="3 6" id="KW-0812">Transmembrane</keyword>
<gene>
    <name evidence="8" type="ORF">OCV65_10515</name>
</gene>
<keyword evidence="2" id="KW-1003">Cell membrane</keyword>
<evidence type="ECO:0000256" key="5">
    <source>
        <dbReference type="ARBA" id="ARBA00023136"/>
    </source>
</evidence>
<dbReference type="InterPro" id="IPR003740">
    <property type="entry name" value="YitT"/>
</dbReference>
<dbReference type="EMBL" id="JAOQJV010000015">
    <property type="protein sequence ID" value="MCU6700661.1"/>
    <property type="molecule type" value="Genomic_DNA"/>
</dbReference>
<evidence type="ECO:0000259" key="7">
    <source>
        <dbReference type="Pfam" id="PF10035"/>
    </source>
</evidence>
<dbReference type="InterPro" id="IPR051461">
    <property type="entry name" value="UPF0750_membrane"/>
</dbReference>
<feature type="transmembrane region" description="Helical" evidence="6">
    <location>
        <begin position="162"/>
        <end position="180"/>
    </location>
</feature>
<evidence type="ECO:0000256" key="4">
    <source>
        <dbReference type="ARBA" id="ARBA00022989"/>
    </source>
</evidence>
<feature type="transmembrane region" description="Helical" evidence="6">
    <location>
        <begin position="117"/>
        <end position="141"/>
    </location>
</feature>
<dbReference type="InterPro" id="IPR015867">
    <property type="entry name" value="N-reg_PII/ATP_PRibTrfase_C"/>
</dbReference>
<dbReference type="InterPro" id="IPR019264">
    <property type="entry name" value="DUF2179"/>
</dbReference>
<feature type="domain" description="DUF2179" evidence="7">
    <location>
        <begin position="230"/>
        <end position="284"/>
    </location>
</feature>
<dbReference type="Pfam" id="PF10035">
    <property type="entry name" value="DUF2179"/>
    <property type="match status" value="1"/>
</dbReference>
<dbReference type="PIRSF" id="PIRSF006483">
    <property type="entry name" value="Membrane_protein_YitT"/>
    <property type="match status" value="1"/>
</dbReference>
<dbReference type="RefSeq" id="WP_262582005.1">
    <property type="nucleotide sequence ID" value="NZ_JAOQJV010000015.1"/>
</dbReference>
<keyword evidence="4 6" id="KW-1133">Transmembrane helix</keyword>
<proteinExistence type="predicted"/>
<keyword evidence="9" id="KW-1185">Reference proteome</keyword>
<dbReference type="Proteomes" id="UP001207605">
    <property type="component" value="Unassembled WGS sequence"/>
</dbReference>
<dbReference type="PANTHER" id="PTHR33545:SF5">
    <property type="entry name" value="UPF0750 MEMBRANE PROTEIN YITT"/>
    <property type="match status" value="1"/>
</dbReference>
<dbReference type="Pfam" id="PF02588">
    <property type="entry name" value="YitT_membrane"/>
    <property type="match status" value="1"/>
</dbReference>
<organism evidence="8 9">
    <name type="scientific">Dorea ammoniilytica</name>
    <dbReference type="NCBI Taxonomy" id="2981788"/>
    <lineage>
        <taxon>Bacteria</taxon>
        <taxon>Bacillati</taxon>
        <taxon>Bacillota</taxon>
        <taxon>Clostridia</taxon>
        <taxon>Lachnospirales</taxon>
        <taxon>Lachnospiraceae</taxon>
        <taxon>Dorea</taxon>
    </lineage>
</organism>
<evidence type="ECO:0000256" key="1">
    <source>
        <dbReference type="ARBA" id="ARBA00004651"/>
    </source>
</evidence>
<feature type="transmembrane region" description="Helical" evidence="6">
    <location>
        <begin position="88"/>
        <end position="105"/>
    </location>
</feature>
<evidence type="ECO:0000256" key="6">
    <source>
        <dbReference type="SAM" id="Phobius"/>
    </source>
</evidence>
<dbReference type="PANTHER" id="PTHR33545">
    <property type="entry name" value="UPF0750 MEMBRANE PROTEIN YITT-RELATED"/>
    <property type="match status" value="1"/>
</dbReference>
<sequence length="292" mass="32393">MDKKIKKAIAEVVQILFGTGLFGLAVNQLILPFGLYNTGFLGIAQVIVSILTDVTRIYRGSFDLVSPIFLMINIPAFLLGLFLMGKKFMVKTIFATIMYSVWMMILPAPEHAIVSDPLTACLLGGILTGIGVGIVLTTGAAGGGQDIVGMCITERNPKASVGIMYIIINLFVYGCCYFIYDMERVIYSLIYTTLMALVLDRYHKRNILVGVMVFTKKENVSIGIMENVHRGVTRWDGMGCYTDEETKVYYSVANKYELSALKQEIHKIDPDAFIVCTENVQVDGKFAKRLSD</sequence>